<dbReference type="eggNOG" id="COG0234">
    <property type="taxonomic scope" value="Bacteria"/>
</dbReference>
<dbReference type="HAMAP" id="MF_00580">
    <property type="entry name" value="CH10"/>
    <property type="match status" value="1"/>
</dbReference>
<gene>
    <name evidence="3" type="primary">groES</name>
    <name evidence="3" type="synonym">groS</name>
    <name evidence="5" type="ORF">Apau_1708</name>
</gene>
<dbReference type="AlphaFoldDB" id="E3CV39"/>
<keyword evidence="3" id="KW-0963">Cytoplasm</keyword>
<evidence type="ECO:0000256" key="4">
    <source>
        <dbReference type="RuleBase" id="RU000535"/>
    </source>
</evidence>
<dbReference type="InterPro" id="IPR018369">
    <property type="entry name" value="Chaprnonin_Cpn10_CS"/>
</dbReference>
<comment type="function">
    <text evidence="3 4">Together with the chaperonin GroEL, plays an essential role in assisting protein folding. The GroEL-GroES system forms a nano-cage that allows encapsulation of the non-native substrate proteins and provides a physical environment optimized to promote and accelerate protein folding. GroES binds to the apical surface of the GroEL ring, thereby capping the opening of the GroEL channel.</text>
</comment>
<dbReference type="NCBIfam" id="NF001530">
    <property type="entry name" value="PRK00364.1-6"/>
    <property type="match status" value="1"/>
</dbReference>
<dbReference type="NCBIfam" id="NF001531">
    <property type="entry name" value="PRK00364.2-2"/>
    <property type="match status" value="1"/>
</dbReference>
<dbReference type="FunFam" id="2.30.33.40:FF:000001">
    <property type="entry name" value="10 kDa chaperonin"/>
    <property type="match status" value="1"/>
</dbReference>
<sequence length="96" mass="10517">MQLKPLGDRLVVKAVDKEEMTKGGIVLPDTVKEKPVEGEVVAVGTGKVLDNGQKLPMEVKVGNRVIYSKYSGTEVKFDGEDYLILSERDVLAVVEK</sequence>
<name>E3CV39_9BACT</name>
<dbReference type="PaxDb" id="584708-Apau_1708"/>
<comment type="subcellular location">
    <subcellularLocation>
        <location evidence="3">Cytoplasm</location>
    </subcellularLocation>
</comment>
<dbReference type="PRINTS" id="PR00297">
    <property type="entry name" value="CHAPERONIN10"/>
</dbReference>
<organism evidence="5 6">
    <name type="scientific">Aminomonas paucivorans DSM 12260</name>
    <dbReference type="NCBI Taxonomy" id="584708"/>
    <lineage>
        <taxon>Bacteria</taxon>
        <taxon>Thermotogati</taxon>
        <taxon>Synergistota</taxon>
        <taxon>Synergistia</taxon>
        <taxon>Synergistales</taxon>
        <taxon>Synergistaceae</taxon>
        <taxon>Aminomonas</taxon>
    </lineage>
</organism>
<dbReference type="Gene3D" id="2.30.33.40">
    <property type="entry name" value="GroES chaperonin"/>
    <property type="match status" value="1"/>
</dbReference>
<dbReference type="GO" id="GO:0005737">
    <property type="term" value="C:cytoplasm"/>
    <property type="evidence" value="ECO:0007669"/>
    <property type="project" value="UniProtKB-SubCell"/>
</dbReference>
<dbReference type="InterPro" id="IPR011032">
    <property type="entry name" value="GroES-like_sf"/>
</dbReference>
<evidence type="ECO:0000313" key="5">
    <source>
        <dbReference type="EMBL" id="EFQ24126.1"/>
    </source>
</evidence>
<dbReference type="GO" id="GO:0044183">
    <property type="term" value="F:protein folding chaperone"/>
    <property type="evidence" value="ECO:0007669"/>
    <property type="project" value="InterPro"/>
</dbReference>
<proteinExistence type="inferred from homology"/>
<dbReference type="GO" id="GO:0051087">
    <property type="term" value="F:protein-folding chaperone binding"/>
    <property type="evidence" value="ECO:0007669"/>
    <property type="project" value="TreeGrafter"/>
</dbReference>
<protein>
    <recommendedName>
        <fullName evidence="3">Co-chaperonin GroES</fullName>
    </recommendedName>
    <alternativeName>
        <fullName evidence="3">10 kDa chaperonin</fullName>
    </alternativeName>
    <alternativeName>
        <fullName evidence="3">Chaperonin-10</fullName>
        <shortName evidence="3">Cpn10</shortName>
    </alternativeName>
</protein>
<evidence type="ECO:0000256" key="2">
    <source>
        <dbReference type="ARBA" id="ARBA00023186"/>
    </source>
</evidence>
<dbReference type="EMBL" id="CM001022">
    <property type="protein sequence ID" value="EFQ24126.1"/>
    <property type="molecule type" value="Genomic_DNA"/>
</dbReference>
<dbReference type="GO" id="GO:0051082">
    <property type="term" value="F:unfolded protein binding"/>
    <property type="evidence" value="ECO:0007669"/>
    <property type="project" value="TreeGrafter"/>
</dbReference>
<dbReference type="PANTHER" id="PTHR10772:SF58">
    <property type="entry name" value="CO-CHAPERONIN GROES"/>
    <property type="match status" value="1"/>
</dbReference>
<dbReference type="RefSeq" id="WP_006301346.1">
    <property type="nucleotide sequence ID" value="NZ_CM001022.1"/>
</dbReference>
<dbReference type="GO" id="GO:0005524">
    <property type="term" value="F:ATP binding"/>
    <property type="evidence" value="ECO:0007669"/>
    <property type="project" value="InterPro"/>
</dbReference>
<evidence type="ECO:0000313" key="6">
    <source>
        <dbReference type="Proteomes" id="UP000005096"/>
    </source>
</evidence>
<dbReference type="GO" id="GO:0046872">
    <property type="term" value="F:metal ion binding"/>
    <property type="evidence" value="ECO:0007669"/>
    <property type="project" value="TreeGrafter"/>
</dbReference>
<dbReference type="NCBIfam" id="NF001534">
    <property type="entry name" value="PRK00364.2-5"/>
    <property type="match status" value="1"/>
</dbReference>
<dbReference type="STRING" id="584708.Apau_1708"/>
<dbReference type="CDD" id="cd00320">
    <property type="entry name" value="cpn10"/>
    <property type="match status" value="1"/>
</dbReference>
<dbReference type="HOGENOM" id="CLU_132825_2_0_0"/>
<evidence type="ECO:0000256" key="1">
    <source>
        <dbReference type="ARBA" id="ARBA00006975"/>
    </source>
</evidence>
<dbReference type="InterPro" id="IPR020818">
    <property type="entry name" value="Chaperonin_GroES"/>
</dbReference>
<keyword evidence="6" id="KW-1185">Reference proteome</keyword>
<dbReference type="OrthoDB" id="9806791at2"/>
<dbReference type="NCBIfam" id="NF001533">
    <property type="entry name" value="PRK00364.2-4"/>
    <property type="match status" value="1"/>
</dbReference>
<dbReference type="SUPFAM" id="SSF50129">
    <property type="entry name" value="GroES-like"/>
    <property type="match status" value="1"/>
</dbReference>
<comment type="subunit">
    <text evidence="3">Heptamer of 7 subunits arranged in a ring. Interacts with the chaperonin GroEL.</text>
</comment>
<dbReference type="NCBIfam" id="NF001527">
    <property type="entry name" value="PRK00364.1-2"/>
    <property type="match status" value="1"/>
</dbReference>
<dbReference type="SMART" id="SM00883">
    <property type="entry name" value="Cpn10"/>
    <property type="match status" value="1"/>
</dbReference>
<reference evidence="5 6" key="1">
    <citation type="journal article" date="2010" name="Stand. Genomic Sci.">
        <title>Non-contiguous finished genome sequence of Aminomonas paucivorans type strain (GLU-3).</title>
        <authorList>
            <person name="Pitluck S."/>
            <person name="Yasawong M."/>
            <person name="Held B."/>
            <person name="Lapidus A."/>
            <person name="Nolan M."/>
            <person name="Copeland A."/>
            <person name="Lucas S."/>
            <person name="Del Rio T.G."/>
            <person name="Tice H."/>
            <person name="Cheng J.F."/>
            <person name="Chertkov O."/>
            <person name="Goodwin L."/>
            <person name="Tapia R."/>
            <person name="Han C."/>
            <person name="Liolios K."/>
            <person name="Ivanova N."/>
            <person name="Mavromatis K."/>
            <person name="Ovchinnikova G."/>
            <person name="Pati A."/>
            <person name="Chen A."/>
            <person name="Palaniappan K."/>
            <person name="Land M."/>
            <person name="Hauser L."/>
            <person name="Chang Y.J."/>
            <person name="Jeffries C.D."/>
            <person name="Pukall R."/>
            <person name="Spring S."/>
            <person name="Rohde M."/>
            <person name="Sikorski J."/>
            <person name="Goker M."/>
            <person name="Woyke T."/>
            <person name="Bristow J."/>
            <person name="Eisen J.A."/>
            <person name="Markowitz V."/>
            <person name="Hugenholtz P."/>
            <person name="Kyrpides N.C."/>
            <person name="Klenk H.P."/>
        </authorList>
    </citation>
    <scope>NUCLEOTIDE SEQUENCE [LARGE SCALE GENOMIC DNA]</scope>
    <source>
        <strain evidence="5 6">DSM 12260</strain>
    </source>
</reference>
<evidence type="ECO:0000256" key="3">
    <source>
        <dbReference type="HAMAP-Rule" id="MF_00580"/>
    </source>
</evidence>
<dbReference type="PROSITE" id="PS00681">
    <property type="entry name" value="CHAPERONINS_CPN10"/>
    <property type="match status" value="1"/>
</dbReference>
<dbReference type="PANTHER" id="PTHR10772">
    <property type="entry name" value="10 KDA HEAT SHOCK PROTEIN"/>
    <property type="match status" value="1"/>
</dbReference>
<comment type="similarity">
    <text evidence="1 3 4">Belongs to the GroES chaperonin family.</text>
</comment>
<dbReference type="Pfam" id="PF00166">
    <property type="entry name" value="Cpn10"/>
    <property type="match status" value="1"/>
</dbReference>
<accession>E3CV39</accession>
<dbReference type="Proteomes" id="UP000005096">
    <property type="component" value="Chromosome"/>
</dbReference>
<keyword evidence="2 3" id="KW-0143">Chaperone</keyword>
<dbReference type="InterPro" id="IPR037124">
    <property type="entry name" value="Chaperonin_GroES_sf"/>
</dbReference>